<reference evidence="4 5" key="1">
    <citation type="submission" date="2020-07" db="EMBL/GenBank/DDBJ databases">
        <title>Genome of Haloechinothrix sp.</title>
        <authorList>
            <person name="Tang S.-K."/>
            <person name="Yang L."/>
            <person name="Zhu W.-Y."/>
        </authorList>
    </citation>
    <scope>NUCLEOTIDE SEQUENCE [LARGE SCALE GENOMIC DNA]</scope>
    <source>
        <strain evidence="4 5">YIM 98757</strain>
    </source>
</reference>
<keyword evidence="2" id="KW-0472">Membrane</keyword>
<dbReference type="Proteomes" id="UP000582974">
    <property type="component" value="Unassembled WGS sequence"/>
</dbReference>
<accession>A0A838ADV9</accession>
<proteinExistence type="predicted"/>
<feature type="transmembrane region" description="Helical" evidence="2">
    <location>
        <begin position="21"/>
        <end position="41"/>
    </location>
</feature>
<keyword evidence="1" id="KW-0732">Signal</keyword>
<dbReference type="EMBL" id="JACCKD010000007">
    <property type="protein sequence ID" value="MBA0127472.1"/>
    <property type="molecule type" value="Genomic_DNA"/>
</dbReference>
<dbReference type="RefSeq" id="WP_180894293.1">
    <property type="nucleotide sequence ID" value="NZ_JACCKD010000007.1"/>
</dbReference>
<feature type="transmembrane region" description="Helical" evidence="2">
    <location>
        <begin position="77"/>
        <end position="94"/>
    </location>
</feature>
<dbReference type="AlphaFoldDB" id="A0A838ADV9"/>
<keyword evidence="5" id="KW-1185">Reference proteome</keyword>
<evidence type="ECO:0000259" key="3">
    <source>
        <dbReference type="Pfam" id="PF11611"/>
    </source>
</evidence>
<sequence length="235" mass="24452">MAEHTNPTDQRRRTLPWRHSLLNRSVASVALGLLGLIWVVAGASALVTVPLALAAVACGVLGWRSARQQRSTGRRDVAVFGAALGVLTLLSVTLTGTGGSETGDAGTDPARHGDTVRVGDVDVAVTDVGPAPEELPAPSGSDSSVYQVVSYELTNSTGSEQVFDKSVQSVYANGDRYSASTRGTSELNDSATMLTTVEPGVTIESKVAFELPETVTVTEVGLCDTVGKEWLVAVP</sequence>
<dbReference type="Pfam" id="PF11611">
    <property type="entry name" value="DUF4352"/>
    <property type="match status" value="1"/>
</dbReference>
<protein>
    <submittedName>
        <fullName evidence="4">DUF4352 domain-containing protein</fullName>
    </submittedName>
</protein>
<name>A0A838ADV9_9PSEU</name>
<feature type="transmembrane region" description="Helical" evidence="2">
    <location>
        <begin position="47"/>
        <end position="65"/>
    </location>
</feature>
<gene>
    <name evidence="4" type="ORF">H0B56_18150</name>
</gene>
<dbReference type="InterPro" id="IPR029051">
    <property type="entry name" value="DUF4352"/>
</dbReference>
<dbReference type="InterPro" id="IPR029050">
    <property type="entry name" value="Immunoprotect_excell_Ig-like"/>
</dbReference>
<dbReference type="Gene3D" id="2.60.40.1240">
    <property type="match status" value="1"/>
</dbReference>
<keyword evidence="2" id="KW-0812">Transmembrane</keyword>
<evidence type="ECO:0000256" key="2">
    <source>
        <dbReference type="SAM" id="Phobius"/>
    </source>
</evidence>
<keyword evidence="2" id="KW-1133">Transmembrane helix</keyword>
<feature type="domain" description="DUF4352" evidence="3">
    <location>
        <begin position="113"/>
        <end position="214"/>
    </location>
</feature>
<evidence type="ECO:0000313" key="4">
    <source>
        <dbReference type="EMBL" id="MBA0127472.1"/>
    </source>
</evidence>
<comment type="caution">
    <text evidence="4">The sequence shown here is derived from an EMBL/GenBank/DDBJ whole genome shotgun (WGS) entry which is preliminary data.</text>
</comment>
<organism evidence="4 5">
    <name type="scientific">Haloechinothrix aidingensis</name>
    <dbReference type="NCBI Taxonomy" id="2752311"/>
    <lineage>
        <taxon>Bacteria</taxon>
        <taxon>Bacillati</taxon>
        <taxon>Actinomycetota</taxon>
        <taxon>Actinomycetes</taxon>
        <taxon>Pseudonocardiales</taxon>
        <taxon>Pseudonocardiaceae</taxon>
        <taxon>Haloechinothrix</taxon>
    </lineage>
</organism>
<evidence type="ECO:0000256" key="1">
    <source>
        <dbReference type="ARBA" id="ARBA00022729"/>
    </source>
</evidence>
<evidence type="ECO:0000313" key="5">
    <source>
        <dbReference type="Proteomes" id="UP000582974"/>
    </source>
</evidence>